<feature type="non-terminal residue" evidence="1">
    <location>
        <position position="142"/>
    </location>
</feature>
<gene>
    <name evidence="1" type="ORF">GMARGA_LOCUS36123</name>
</gene>
<proteinExistence type="predicted"/>
<reference evidence="1 2" key="1">
    <citation type="submission" date="2021-06" db="EMBL/GenBank/DDBJ databases">
        <authorList>
            <person name="Kallberg Y."/>
            <person name="Tangrot J."/>
            <person name="Rosling A."/>
        </authorList>
    </citation>
    <scope>NUCLEOTIDE SEQUENCE [LARGE SCALE GENOMIC DNA]</scope>
    <source>
        <strain evidence="1 2">120-4 pot B 10/14</strain>
    </source>
</reference>
<dbReference type="Proteomes" id="UP000789901">
    <property type="component" value="Unassembled WGS sequence"/>
</dbReference>
<protein>
    <submittedName>
        <fullName evidence="1">39450_t:CDS:1</fullName>
    </submittedName>
</protein>
<evidence type="ECO:0000313" key="1">
    <source>
        <dbReference type="EMBL" id="CAG8842690.1"/>
    </source>
</evidence>
<keyword evidence="2" id="KW-1185">Reference proteome</keyword>
<organism evidence="1 2">
    <name type="scientific">Gigaspora margarita</name>
    <dbReference type="NCBI Taxonomy" id="4874"/>
    <lineage>
        <taxon>Eukaryota</taxon>
        <taxon>Fungi</taxon>
        <taxon>Fungi incertae sedis</taxon>
        <taxon>Mucoromycota</taxon>
        <taxon>Glomeromycotina</taxon>
        <taxon>Glomeromycetes</taxon>
        <taxon>Diversisporales</taxon>
        <taxon>Gigasporaceae</taxon>
        <taxon>Gigaspora</taxon>
    </lineage>
</organism>
<evidence type="ECO:0000313" key="2">
    <source>
        <dbReference type="Proteomes" id="UP000789901"/>
    </source>
</evidence>
<dbReference type="EMBL" id="CAJVQB010069830">
    <property type="protein sequence ID" value="CAG8842690.1"/>
    <property type="molecule type" value="Genomic_DNA"/>
</dbReference>
<name>A0ABN7WX46_GIGMA</name>
<comment type="caution">
    <text evidence="1">The sequence shown here is derived from an EMBL/GenBank/DDBJ whole genome shotgun (WGS) entry which is preliminary data.</text>
</comment>
<accession>A0ABN7WX46</accession>
<sequence length="142" mass="16936">MVNTDPNRSLAVRVQQMLETYQETKQREWKCCGKSYDASQIVNHLNSDQCSKKEKPWTMIPEICRDGFQKFIQENDIQRVEVKTETTMVFEYGDKRRVEISVNNANLELVRDYYKDKYQNEVIAKEQAELAEIERLRTENIY</sequence>